<proteinExistence type="inferred from homology"/>
<feature type="transmembrane region" description="Helical" evidence="6">
    <location>
        <begin position="82"/>
        <end position="100"/>
    </location>
</feature>
<accession>A0AAE2SC17</accession>
<dbReference type="PANTHER" id="PTHR21716">
    <property type="entry name" value="TRANSMEMBRANE PROTEIN"/>
    <property type="match status" value="1"/>
</dbReference>
<evidence type="ECO:0000313" key="7">
    <source>
        <dbReference type="EMBL" id="MBK1855019.1"/>
    </source>
</evidence>
<protein>
    <submittedName>
        <fullName evidence="7">AI-2E family transporter</fullName>
    </submittedName>
</protein>
<dbReference type="GO" id="GO:0055085">
    <property type="term" value="P:transmembrane transport"/>
    <property type="evidence" value="ECO:0007669"/>
    <property type="project" value="TreeGrafter"/>
</dbReference>
<evidence type="ECO:0000256" key="3">
    <source>
        <dbReference type="ARBA" id="ARBA00022692"/>
    </source>
</evidence>
<sequence>MSQEPTTPEPPSRSSLGNKVQERLATFSFVQHAILLLAVAYTLYFIRPVLLPIILSLLLSLILKPIHRYLCKLKLPSPMSSLLIILTVLGLLGTGIYYLSAPAVEYTDKLRNEIVKNRLKSVFYPIAKIQKEISQVATEVEKITNTGEDEGGDDSLNQEDIKNEESINAKTGSLERSKIPNQQIATLDETFVKPLSPVKVNIATNPIDELVEIINSVGYYIVVTLTLVYFILAYGEKMLNRITEVDLTAKLMDEVTNEVSRYMFTITIINIVLGLVIGLAMWALGMPNPVLWGVLAAVLNFIPYIGAIVGTCIVFLVAATHYDQSMFIILVPGVYYLTTLFEGNFVTPAILGESFTVNPIIIFVWVLCWGAFWGIPGMLIGLPLLMTCRIILSRWQGFKRIERIIST</sequence>
<comment type="caution">
    <text evidence="7">The sequence shown here is derived from an EMBL/GenBank/DDBJ whole genome shotgun (WGS) entry which is preliminary data.</text>
</comment>
<keyword evidence="5 6" id="KW-0472">Membrane</keyword>
<dbReference type="Proteomes" id="UP000634206">
    <property type="component" value="Unassembled WGS sequence"/>
</dbReference>
<dbReference type="AlphaFoldDB" id="A0AAE2SC17"/>
<dbReference type="PANTHER" id="PTHR21716:SF16">
    <property type="entry name" value="BLL1467 PROTEIN"/>
    <property type="match status" value="1"/>
</dbReference>
<comment type="similarity">
    <text evidence="2">Belongs to the autoinducer-2 exporter (AI-2E) (TC 2.A.86) family.</text>
</comment>
<reference evidence="7" key="1">
    <citation type="submission" date="2021-01" db="EMBL/GenBank/DDBJ databases">
        <title>Modified the classification status of verrucomicrobia.</title>
        <authorList>
            <person name="Feng X."/>
        </authorList>
    </citation>
    <scope>NUCLEOTIDE SEQUENCE</scope>
    <source>
        <strain evidence="7">5K15</strain>
    </source>
</reference>
<dbReference type="InterPro" id="IPR002549">
    <property type="entry name" value="AI-2E-like"/>
</dbReference>
<dbReference type="GO" id="GO:0016020">
    <property type="term" value="C:membrane"/>
    <property type="evidence" value="ECO:0007669"/>
    <property type="project" value="UniProtKB-SubCell"/>
</dbReference>
<name>A0AAE2SC17_9BACT</name>
<evidence type="ECO:0000256" key="6">
    <source>
        <dbReference type="SAM" id="Phobius"/>
    </source>
</evidence>
<evidence type="ECO:0000256" key="1">
    <source>
        <dbReference type="ARBA" id="ARBA00004141"/>
    </source>
</evidence>
<feature type="transmembrane region" description="Helical" evidence="6">
    <location>
        <begin position="326"/>
        <end position="350"/>
    </location>
</feature>
<feature type="transmembrane region" description="Helical" evidence="6">
    <location>
        <begin position="217"/>
        <end position="235"/>
    </location>
</feature>
<gene>
    <name evidence="7" type="ORF">JIN83_08610</name>
</gene>
<keyword evidence="4 6" id="KW-1133">Transmembrane helix</keyword>
<evidence type="ECO:0000256" key="2">
    <source>
        <dbReference type="ARBA" id="ARBA00009773"/>
    </source>
</evidence>
<keyword evidence="8" id="KW-1185">Reference proteome</keyword>
<feature type="transmembrane region" description="Helical" evidence="6">
    <location>
        <begin position="290"/>
        <end position="319"/>
    </location>
</feature>
<dbReference type="EMBL" id="JAENIG010000005">
    <property type="protein sequence ID" value="MBK1855019.1"/>
    <property type="molecule type" value="Genomic_DNA"/>
</dbReference>
<feature type="transmembrane region" description="Helical" evidence="6">
    <location>
        <begin position="362"/>
        <end position="392"/>
    </location>
</feature>
<keyword evidence="3 6" id="KW-0812">Transmembrane</keyword>
<evidence type="ECO:0000256" key="5">
    <source>
        <dbReference type="ARBA" id="ARBA00023136"/>
    </source>
</evidence>
<comment type="subcellular location">
    <subcellularLocation>
        <location evidence="1">Membrane</location>
        <topology evidence="1">Multi-pass membrane protein</topology>
    </subcellularLocation>
</comment>
<dbReference type="Pfam" id="PF01594">
    <property type="entry name" value="AI-2E_transport"/>
    <property type="match status" value="1"/>
</dbReference>
<evidence type="ECO:0000256" key="4">
    <source>
        <dbReference type="ARBA" id="ARBA00022989"/>
    </source>
</evidence>
<feature type="transmembrane region" description="Helical" evidence="6">
    <location>
        <begin position="262"/>
        <end position="284"/>
    </location>
</feature>
<dbReference type="RefSeq" id="WP_309489632.1">
    <property type="nucleotide sequence ID" value="NZ_JAENIG010000005.1"/>
</dbReference>
<organism evidence="7 8">
    <name type="scientific">Oceaniferula flava</name>
    <dbReference type="NCBI Taxonomy" id="2800421"/>
    <lineage>
        <taxon>Bacteria</taxon>
        <taxon>Pseudomonadati</taxon>
        <taxon>Verrucomicrobiota</taxon>
        <taxon>Verrucomicrobiia</taxon>
        <taxon>Verrucomicrobiales</taxon>
        <taxon>Verrucomicrobiaceae</taxon>
        <taxon>Oceaniferula</taxon>
    </lineage>
</organism>
<evidence type="ECO:0000313" key="8">
    <source>
        <dbReference type="Proteomes" id="UP000634206"/>
    </source>
</evidence>